<reference key="2">
    <citation type="submission" date="2011-05" db="EMBL/GenBank/DDBJ databases">
        <title>Complete genome sequence of the aerobic marine methanotroph Methylomonas methanica MC09.</title>
        <authorList>
            <person name="Boden R."/>
            <person name="Cunliffe M."/>
            <person name="Scanlan J."/>
            <person name="Moussard H."/>
            <person name="Kits K.D."/>
            <person name="Klotz M."/>
            <person name="Jetten M."/>
            <person name="Vuilleumier S."/>
            <person name="Han J."/>
            <person name="Peters L."/>
            <person name="Mikhailova N."/>
            <person name="Teshima H."/>
            <person name="Tapia R."/>
            <person name="Kyrpides N."/>
            <person name="Ivanova N."/>
            <person name="Pagani I."/>
            <person name="Cheng J.-F."/>
            <person name="Goodwin L."/>
            <person name="Han C."/>
            <person name="Hauser L."/>
            <person name="Land M."/>
            <person name="Lapidus A."/>
            <person name="Lucas S."/>
            <person name="Pitluck S."/>
            <person name="Woyke T."/>
            <person name="Stein L.Y."/>
            <person name="Murrell C."/>
        </authorList>
    </citation>
    <scope>NUCLEOTIDE SEQUENCE</scope>
    <source>
        <strain>MC09</strain>
    </source>
</reference>
<feature type="domain" description="Amidohydrolase-related" evidence="2">
    <location>
        <begin position="80"/>
        <end position="399"/>
    </location>
</feature>
<evidence type="ECO:0000256" key="1">
    <source>
        <dbReference type="SAM" id="SignalP"/>
    </source>
</evidence>
<keyword evidence="3" id="KW-0378">Hydrolase</keyword>
<gene>
    <name evidence="3" type="ordered locus">Metme_1309</name>
</gene>
<feature type="signal peptide" evidence="1">
    <location>
        <begin position="1"/>
        <end position="28"/>
    </location>
</feature>
<accession>F9ZXC5</accession>
<dbReference type="InterPro" id="IPR011059">
    <property type="entry name" value="Metal-dep_hydrolase_composite"/>
</dbReference>
<name>F9ZXC5_METMM</name>
<dbReference type="GO" id="GO:0016810">
    <property type="term" value="F:hydrolase activity, acting on carbon-nitrogen (but not peptide) bonds"/>
    <property type="evidence" value="ECO:0007669"/>
    <property type="project" value="InterPro"/>
</dbReference>
<dbReference type="PANTHER" id="PTHR43135:SF3">
    <property type="entry name" value="ALPHA-D-RIBOSE 1-METHYLPHOSPHONATE 5-TRIPHOSPHATE DIPHOSPHATASE"/>
    <property type="match status" value="1"/>
</dbReference>
<dbReference type="SUPFAM" id="SSF51556">
    <property type="entry name" value="Metallo-dependent hydrolases"/>
    <property type="match status" value="1"/>
</dbReference>
<dbReference type="HOGENOM" id="CLU_635861_0_0_6"/>
<dbReference type="SUPFAM" id="SSF51338">
    <property type="entry name" value="Composite domain of metallo-dependent hydrolases"/>
    <property type="match status" value="1"/>
</dbReference>
<keyword evidence="4" id="KW-1185">Reference proteome</keyword>
<dbReference type="EMBL" id="CP002738">
    <property type="protein sequence ID" value="AEF99735.1"/>
    <property type="molecule type" value="Genomic_DNA"/>
</dbReference>
<dbReference type="InterPro" id="IPR006680">
    <property type="entry name" value="Amidohydro-rel"/>
</dbReference>
<dbReference type="AlphaFoldDB" id="F9ZXC5"/>
<dbReference type="Pfam" id="PF01979">
    <property type="entry name" value="Amidohydro_1"/>
    <property type="match status" value="1"/>
</dbReference>
<dbReference type="PANTHER" id="PTHR43135">
    <property type="entry name" value="ALPHA-D-RIBOSE 1-METHYLPHOSPHONATE 5-TRIPHOSPHATE DIPHOSPHATASE"/>
    <property type="match status" value="1"/>
</dbReference>
<protein>
    <submittedName>
        <fullName evidence="3">Amidohydrolase</fullName>
    </submittedName>
</protein>
<dbReference type="eggNOG" id="COG1228">
    <property type="taxonomic scope" value="Bacteria"/>
</dbReference>
<sequence length="407" mass="43331">MKPYLCFRYYLAWMCYAAFLWSSHTAFADSYIIHAARVFDGYSLRTDAAVLIVDGKIAKIDTPEAFSDSEVARVELGDATLLPGFIELHAHLTFRQVPAKDVLRHGITTLRDVGGPLHAPYGGDGSLRVMTSGPIITAPHGYPIPGLGEHDIAIPVANESQARETVRRLVAGGAMVIKVALEPGGESGAPWSHAHVHADQHSHTDSLHQPASVAQNWPLLPLPIVKAIVDEAHSLGRKVSTHIAETHGAQIALDAGIDEWAHAPCAALPDGQLQRAVEQNVKVVTTLDTLSKCVGVFSNVERLAAMGGELLYGAEIAHPDIPWGIDAQELLYLQQAAGLLPLEVLQTATAKAGAYLNIPLLGTLLPGAPADLIAVSGDPLQSLKMLEYPGLVISGGKIVLNHFAAPD</sequence>
<evidence type="ECO:0000259" key="2">
    <source>
        <dbReference type="Pfam" id="PF01979"/>
    </source>
</evidence>
<keyword evidence="1" id="KW-0732">Signal</keyword>
<dbReference type="RefSeq" id="WP_013817996.1">
    <property type="nucleotide sequence ID" value="NC_015572.1"/>
</dbReference>
<evidence type="ECO:0000313" key="4">
    <source>
        <dbReference type="Proteomes" id="UP000008888"/>
    </source>
</evidence>
<proteinExistence type="predicted"/>
<dbReference type="InterPro" id="IPR032466">
    <property type="entry name" value="Metal_Hydrolase"/>
</dbReference>
<organism evidence="3 4">
    <name type="scientific">Methylomonas methanica (strain DSM 25384 / MC09)</name>
    <dbReference type="NCBI Taxonomy" id="857087"/>
    <lineage>
        <taxon>Bacteria</taxon>
        <taxon>Pseudomonadati</taxon>
        <taxon>Pseudomonadota</taxon>
        <taxon>Gammaproteobacteria</taxon>
        <taxon>Methylococcales</taxon>
        <taxon>Methylococcaceae</taxon>
        <taxon>Methylomonas</taxon>
    </lineage>
</organism>
<feature type="chain" id="PRO_5003396194" evidence="1">
    <location>
        <begin position="29"/>
        <end position="407"/>
    </location>
</feature>
<reference evidence="3 4" key="1">
    <citation type="journal article" date="2011" name="J. Bacteriol.">
        <title>Complete Genome Sequence of the Aerobic Marine Methanotroph Methylomonas methanica MC09.</title>
        <authorList>
            <person name="Boden R."/>
            <person name="Cunliffe M."/>
            <person name="Scanlan J."/>
            <person name="Moussard H."/>
            <person name="Kits K.D."/>
            <person name="Klotz M.G."/>
            <person name="Jetten M.S."/>
            <person name="Vuilleumier S."/>
            <person name="Han J."/>
            <person name="Peters L."/>
            <person name="Mikhailova N."/>
            <person name="Teshima H."/>
            <person name="Tapia R."/>
            <person name="Kyrpides N."/>
            <person name="Ivanova N."/>
            <person name="Pagani I."/>
            <person name="Cheng J.F."/>
            <person name="Goodwin L."/>
            <person name="Han C."/>
            <person name="Hauser L."/>
            <person name="Land M.L."/>
            <person name="Lapidus A."/>
            <person name="Lucas S."/>
            <person name="Pitluck S."/>
            <person name="Woyke T."/>
            <person name="Stein L."/>
            <person name="Murrell J.C."/>
        </authorList>
    </citation>
    <scope>NUCLEOTIDE SEQUENCE [LARGE SCALE GENOMIC DNA]</scope>
    <source>
        <strain evidence="3 4">MC09</strain>
    </source>
</reference>
<dbReference type="InterPro" id="IPR051781">
    <property type="entry name" value="Metallo-dep_Hydrolase"/>
</dbReference>
<dbReference type="OrthoDB" id="9782972at2"/>
<dbReference type="KEGG" id="mmt:Metme_1309"/>
<reference evidence="4" key="3">
    <citation type="submission" date="2011-05" db="EMBL/GenBank/DDBJ databases">
        <title>Complete sequence of Methylomonas methanica MC09.</title>
        <authorList>
            <consortium name="US DOE Joint Genome Institute"/>
            <person name="Lucas S."/>
            <person name="Han J."/>
            <person name="Lapidus A."/>
            <person name="Cheng J.-F."/>
            <person name="Goodwin L."/>
            <person name="Pitluck S."/>
            <person name="Peters L."/>
            <person name="Mikhailova N."/>
            <person name="Teshima H."/>
            <person name="Han C."/>
            <person name="Tapia R."/>
            <person name="Land M."/>
            <person name="Hauser L."/>
            <person name="Kyrpides N."/>
            <person name="Ivanova N."/>
            <person name="Pagani I."/>
            <person name="Stein L."/>
            <person name="Woyke T."/>
        </authorList>
    </citation>
    <scope>NUCLEOTIDE SEQUENCE [LARGE SCALE GENOMIC DNA]</scope>
    <source>
        <strain evidence="4">MC09</strain>
    </source>
</reference>
<dbReference type="Proteomes" id="UP000008888">
    <property type="component" value="Chromosome"/>
</dbReference>
<dbReference type="Gene3D" id="2.30.40.10">
    <property type="entry name" value="Urease, subunit C, domain 1"/>
    <property type="match status" value="1"/>
</dbReference>
<evidence type="ECO:0000313" key="3">
    <source>
        <dbReference type="EMBL" id="AEF99735.1"/>
    </source>
</evidence>
<dbReference type="STRING" id="857087.Metme_1309"/>
<dbReference type="Gene3D" id="3.20.20.140">
    <property type="entry name" value="Metal-dependent hydrolases"/>
    <property type="match status" value="1"/>
</dbReference>